<accession>A0A382JNM2</accession>
<dbReference type="AlphaFoldDB" id="A0A382JNM2"/>
<organism evidence="1">
    <name type="scientific">marine metagenome</name>
    <dbReference type="NCBI Taxonomy" id="408172"/>
    <lineage>
        <taxon>unclassified sequences</taxon>
        <taxon>metagenomes</taxon>
        <taxon>ecological metagenomes</taxon>
    </lineage>
</organism>
<sequence length="32" mass="3608">MNGKKSVENLPEVVNNPFPYPTQSHRIDIGII</sequence>
<gene>
    <name evidence="1" type="ORF">METZ01_LOCUS266139</name>
</gene>
<proteinExistence type="predicted"/>
<evidence type="ECO:0000313" key="1">
    <source>
        <dbReference type="EMBL" id="SVC13285.1"/>
    </source>
</evidence>
<protein>
    <submittedName>
        <fullName evidence="1">Uncharacterized protein</fullName>
    </submittedName>
</protein>
<dbReference type="EMBL" id="UINC01075270">
    <property type="protein sequence ID" value="SVC13285.1"/>
    <property type="molecule type" value="Genomic_DNA"/>
</dbReference>
<name>A0A382JNM2_9ZZZZ</name>
<reference evidence="1" key="1">
    <citation type="submission" date="2018-05" db="EMBL/GenBank/DDBJ databases">
        <authorList>
            <person name="Lanie J.A."/>
            <person name="Ng W.-L."/>
            <person name="Kazmierczak K.M."/>
            <person name="Andrzejewski T.M."/>
            <person name="Davidsen T.M."/>
            <person name="Wayne K.J."/>
            <person name="Tettelin H."/>
            <person name="Glass J.I."/>
            <person name="Rusch D."/>
            <person name="Podicherti R."/>
            <person name="Tsui H.-C.T."/>
            <person name="Winkler M.E."/>
        </authorList>
    </citation>
    <scope>NUCLEOTIDE SEQUENCE</scope>
</reference>